<reference evidence="1" key="1">
    <citation type="submission" date="2018-05" db="EMBL/GenBank/DDBJ databases">
        <authorList>
            <person name="Lanie J.A."/>
            <person name="Ng W.-L."/>
            <person name="Kazmierczak K.M."/>
            <person name="Andrzejewski T.M."/>
            <person name="Davidsen T.M."/>
            <person name="Wayne K.J."/>
            <person name="Tettelin H."/>
            <person name="Glass J.I."/>
            <person name="Rusch D."/>
            <person name="Podicherti R."/>
            <person name="Tsui H.-C.T."/>
            <person name="Winkler M.E."/>
        </authorList>
    </citation>
    <scope>NUCLEOTIDE SEQUENCE</scope>
</reference>
<name>A0A383AIK0_9ZZZZ</name>
<organism evidence="1">
    <name type="scientific">marine metagenome</name>
    <dbReference type="NCBI Taxonomy" id="408172"/>
    <lineage>
        <taxon>unclassified sequences</taxon>
        <taxon>metagenomes</taxon>
        <taxon>ecological metagenomes</taxon>
    </lineage>
</organism>
<proteinExistence type="predicted"/>
<dbReference type="EMBL" id="UINC01192546">
    <property type="protein sequence ID" value="SVE07746.1"/>
    <property type="molecule type" value="Genomic_DNA"/>
</dbReference>
<evidence type="ECO:0000313" key="1">
    <source>
        <dbReference type="EMBL" id="SVE07746.1"/>
    </source>
</evidence>
<sequence length="169" mass="19797">MTTSENQKLAQELDKATQLKTYLVSDDPAVEALVEKYLALIKEDRKATRNRDSKYRQQLKILICNLVWVSVRKNQWLYQGFGSHAFKQTRYFSGLTQAVFVKGILKTLEALELLEIRRGYQSVTKSRATRFRARGRLKADIKKILPHGINQDMSRETIWIQRTKDSWFD</sequence>
<accession>A0A383AIK0</accession>
<feature type="non-terminal residue" evidence="1">
    <location>
        <position position="169"/>
    </location>
</feature>
<gene>
    <name evidence="1" type="ORF">METZ01_LOCUS460600</name>
</gene>
<feature type="non-terminal residue" evidence="1">
    <location>
        <position position="1"/>
    </location>
</feature>
<dbReference type="AlphaFoldDB" id="A0A383AIK0"/>
<protein>
    <submittedName>
        <fullName evidence="1">Uncharacterized protein</fullName>
    </submittedName>
</protein>